<evidence type="ECO:0000256" key="4">
    <source>
        <dbReference type="ARBA" id="ARBA00022679"/>
    </source>
</evidence>
<evidence type="ECO:0000256" key="5">
    <source>
        <dbReference type="ARBA" id="ARBA00022691"/>
    </source>
</evidence>
<protein>
    <submittedName>
        <fullName evidence="7">16S rRNA m(2)G 1207 methyltransferase</fullName>
    </submittedName>
</protein>
<dbReference type="InterPro" id="IPR007848">
    <property type="entry name" value="Small_mtfrase_dom"/>
</dbReference>
<dbReference type="GO" id="GO:0032259">
    <property type="term" value="P:methylation"/>
    <property type="evidence" value="ECO:0007669"/>
    <property type="project" value="UniProtKB-KW"/>
</dbReference>
<dbReference type="OrthoDB" id="9816072at2"/>
<dbReference type="PANTHER" id="PTHR47816:SF4">
    <property type="entry name" value="RIBOSOMAL RNA SMALL SUBUNIT METHYLTRANSFERASE C"/>
    <property type="match status" value="1"/>
</dbReference>
<evidence type="ECO:0000313" key="8">
    <source>
        <dbReference type="Proteomes" id="UP000184074"/>
    </source>
</evidence>
<gene>
    <name evidence="7" type="ORF">SAMN05444003_1769</name>
</gene>
<dbReference type="GO" id="GO:0003676">
    <property type="term" value="F:nucleic acid binding"/>
    <property type="evidence" value="ECO:0007669"/>
    <property type="project" value="InterPro"/>
</dbReference>
<dbReference type="PROSITE" id="PS00092">
    <property type="entry name" value="N6_MTASE"/>
    <property type="match status" value="1"/>
</dbReference>
<name>A0A1M5PPM5_9RHOB</name>
<dbReference type="SUPFAM" id="SSF53335">
    <property type="entry name" value="S-adenosyl-L-methionine-dependent methyltransferases"/>
    <property type="match status" value="1"/>
</dbReference>
<evidence type="ECO:0000256" key="2">
    <source>
        <dbReference type="ARBA" id="ARBA00022552"/>
    </source>
</evidence>
<evidence type="ECO:0000259" key="6">
    <source>
        <dbReference type="Pfam" id="PF05175"/>
    </source>
</evidence>
<keyword evidence="1" id="KW-0963">Cytoplasm</keyword>
<keyword evidence="2" id="KW-0698">rRNA processing</keyword>
<proteinExistence type="predicted"/>
<evidence type="ECO:0000256" key="3">
    <source>
        <dbReference type="ARBA" id="ARBA00022603"/>
    </source>
</evidence>
<dbReference type="PANTHER" id="PTHR47816">
    <property type="entry name" value="RIBOSOMAL RNA SMALL SUBUNIT METHYLTRANSFERASE C"/>
    <property type="match status" value="1"/>
</dbReference>
<dbReference type="InterPro" id="IPR002052">
    <property type="entry name" value="DNA_methylase_N6_adenine_CS"/>
</dbReference>
<dbReference type="Pfam" id="PF05175">
    <property type="entry name" value="MTS"/>
    <property type="match status" value="1"/>
</dbReference>
<dbReference type="InterPro" id="IPR029063">
    <property type="entry name" value="SAM-dependent_MTases_sf"/>
</dbReference>
<dbReference type="GO" id="GO:0006364">
    <property type="term" value="P:rRNA processing"/>
    <property type="evidence" value="ECO:0007669"/>
    <property type="project" value="UniProtKB-KW"/>
</dbReference>
<evidence type="ECO:0000313" key="7">
    <source>
        <dbReference type="EMBL" id="SHH03722.1"/>
    </source>
</evidence>
<feature type="domain" description="Methyltransferase small" evidence="6">
    <location>
        <begin position="155"/>
        <end position="318"/>
    </location>
</feature>
<dbReference type="RefSeq" id="WP_072900574.1">
    <property type="nucleotide sequence ID" value="NZ_FQXB01000002.1"/>
</dbReference>
<dbReference type="STRING" id="1508389.SAMN05444003_1769"/>
<keyword evidence="4 7" id="KW-0808">Transferase</keyword>
<dbReference type="GO" id="GO:0008757">
    <property type="term" value="F:S-adenosylmethionine-dependent methyltransferase activity"/>
    <property type="evidence" value="ECO:0007669"/>
    <property type="project" value="InterPro"/>
</dbReference>
<accession>A0A1M5PPM5</accession>
<dbReference type="AlphaFoldDB" id="A0A1M5PPM5"/>
<organism evidence="7 8">
    <name type="scientific">Cognatiyoonia sediminum</name>
    <dbReference type="NCBI Taxonomy" id="1508389"/>
    <lineage>
        <taxon>Bacteria</taxon>
        <taxon>Pseudomonadati</taxon>
        <taxon>Pseudomonadota</taxon>
        <taxon>Alphaproteobacteria</taxon>
        <taxon>Rhodobacterales</taxon>
        <taxon>Paracoccaceae</taxon>
        <taxon>Cognatiyoonia</taxon>
    </lineage>
</organism>
<sequence length="324" mass="34858">MASTSRLRTALNDGLLVLPEGAGNIVRPKVDFDIGALADHPLTISTTFAPDAELWSGSGYDVAQNLSPASFTVINVPRSKAFAKALVAQAATQSDLIIVDGDKTDGVDSLFKACRKVLGDVPSVTKNHGRMFWFERTDAFRDWMSEGPKVGAHGFFTTAGIFSDGAIDKGSALLLEKLPKDLSAKIADLGAGWGYLSAGILDRTGVESLTLVEAEEMALDCAKLNITDDRASFHWADARTFEPPEKFDAAVMNPPFHTGREGDPSLGQDFIRSAARMLKPNGDLWMVANRHLPYEATINECFQKVAPVEGSAGFKIVKASRPKG</sequence>
<dbReference type="CDD" id="cd02440">
    <property type="entry name" value="AdoMet_MTases"/>
    <property type="match status" value="1"/>
</dbReference>
<keyword evidence="3 7" id="KW-0489">Methyltransferase</keyword>
<dbReference type="EMBL" id="FQXB01000002">
    <property type="protein sequence ID" value="SHH03722.1"/>
    <property type="molecule type" value="Genomic_DNA"/>
</dbReference>
<dbReference type="GO" id="GO:0008170">
    <property type="term" value="F:N-methyltransferase activity"/>
    <property type="evidence" value="ECO:0007669"/>
    <property type="project" value="UniProtKB-ARBA"/>
</dbReference>
<reference evidence="7 8" key="1">
    <citation type="submission" date="2016-11" db="EMBL/GenBank/DDBJ databases">
        <authorList>
            <person name="Jaros S."/>
            <person name="Januszkiewicz K."/>
            <person name="Wedrychowicz H."/>
        </authorList>
    </citation>
    <scope>NUCLEOTIDE SEQUENCE [LARGE SCALE GENOMIC DNA]</scope>
    <source>
        <strain evidence="7 8">DSM 28715</strain>
    </source>
</reference>
<dbReference type="Proteomes" id="UP000184074">
    <property type="component" value="Unassembled WGS sequence"/>
</dbReference>
<keyword evidence="5" id="KW-0949">S-adenosyl-L-methionine</keyword>
<keyword evidence="8" id="KW-1185">Reference proteome</keyword>
<dbReference type="Gene3D" id="3.40.50.150">
    <property type="entry name" value="Vaccinia Virus protein VP39"/>
    <property type="match status" value="1"/>
</dbReference>
<dbReference type="InterPro" id="IPR046977">
    <property type="entry name" value="RsmC/RlmG"/>
</dbReference>
<evidence type="ECO:0000256" key="1">
    <source>
        <dbReference type="ARBA" id="ARBA00022490"/>
    </source>
</evidence>